<dbReference type="InterPro" id="IPR009057">
    <property type="entry name" value="Homeodomain-like_sf"/>
</dbReference>
<evidence type="ECO:0000313" key="2">
    <source>
        <dbReference type="EMBL" id="GHO58221.1"/>
    </source>
</evidence>
<evidence type="ECO:0000256" key="1">
    <source>
        <dbReference type="SAM" id="Coils"/>
    </source>
</evidence>
<evidence type="ECO:0000313" key="3">
    <source>
        <dbReference type="Proteomes" id="UP000654345"/>
    </source>
</evidence>
<dbReference type="PANTHER" id="PTHR33215">
    <property type="entry name" value="PROTEIN DISTAL ANTENNA"/>
    <property type="match status" value="1"/>
</dbReference>
<dbReference type="SUPFAM" id="SSF46689">
    <property type="entry name" value="Homeodomain-like"/>
    <property type="match status" value="1"/>
</dbReference>
<dbReference type="Gene3D" id="1.10.10.60">
    <property type="entry name" value="Homeodomain-like"/>
    <property type="match status" value="1"/>
</dbReference>
<dbReference type="InterPro" id="IPR002514">
    <property type="entry name" value="Transposase_8"/>
</dbReference>
<keyword evidence="3" id="KW-1185">Reference proteome</keyword>
<dbReference type="CDD" id="cd00093">
    <property type="entry name" value="HTH_XRE"/>
    <property type="match status" value="1"/>
</dbReference>
<comment type="caution">
    <text evidence="2">The sequence shown here is derived from an EMBL/GenBank/DDBJ whole genome shotgun (WGS) entry which is preliminary data.</text>
</comment>
<dbReference type="Pfam" id="PF01527">
    <property type="entry name" value="HTH_Tnp_1"/>
    <property type="match status" value="1"/>
</dbReference>
<keyword evidence="1" id="KW-0175">Coiled coil</keyword>
<feature type="coiled-coil region" evidence="1">
    <location>
        <begin position="62"/>
        <end position="89"/>
    </location>
</feature>
<protein>
    <submittedName>
        <fullName evidence="2">Transposase</fullName>
    </submittedName>
</protein>
<dbReference type="InterPro" id="IPR001387">
    <property type="entry name" value="Cro/C1-type_HTH"/>
</dbReference>
<sequence length="96" mass="10828">MMATGQTYDKTLKQEAVQLVKTSGKSQRQVAEDLGVAMSTLSRWCSELATHGEQAFVGSGHLQPEAEEMRRLRRENETLRQERDVLKKALAIFSHP</sequence>
<dbReference type="InterPro" id="IPR051839">
    <property type="entry name" value="RD_transcriptional_regulator"/>
</dbReference>
<dbReference type="PANTHER" id="PTHR33215:SF13">
    <property type="entry name" value="PROTEIN DISTAL ANTENNA"/>
    <property type="match status" value="1"/>
</dbReference>
<gene>
    <name evidence="2" type="ORF">KSB_66960</name>
</gene>
<organism evidence="2 3">
    <name type="scientific">Ktedonobacter robiniae</name>
    <dbReference type="NCBI Taxonomy" id="2778365"/>
    <lineage>
        <taxon>Bacteria</taxon>
        <taxon>Bacillati</taxon>
        <taxon>Chloroflexota</taxon>
        <taxon>Ktedonobacteria</taxon>
        <taxon>Ktedonobacterales</taxon>
        <taxon>Ktedonobacteraceae</taxon>
        <taxon>Ktedonobacter</taxon>
    </lineage>
</organism>
<accession>A0ABQ3UZA4</accession>
<name>A0ABQ3UZA4_9CHLR</name>
<reference evidence="2 3" key="1">
    <citation type="journal article" date="2021" name="Int. J. Syst. Evol. Microbiol.">
        <title>Reticulibacter mediterranei gen. nov., sp. nov., within the new family Reticulibacteraceae fam. nov., and Ktedonospora formicarum gen. nov., sp. nov., Ktedonobacter robiniae sp. nov., Dictyobacter formicarum sp. nov. and Dictyobacter arantiisoli sp. nov., belonging to the class Ktedonobacteria.</title>
        <authorList>
            <person name="Yabe S."/>
            <person name="Zheng Y."/>
            <person name="Wang C.M."/>
            <person name="Sakai Y."/>
            <person name="Abe K."/>
            <person name="Yokota A."/>
            <person name="Donadio S."/>
            <person name="Cavaletti L."/>
            <person name="Monciardini P."/>
        </authorList>
    </citation>
    <scope>NUCLEOTIDE SEQUENCE [LARGE SCALE GENOMIC DNA]</scope>
    <source>
        <strain evidence="2 3">SOSP1-30</strain>
    </source>
</reference>
<dbReference type="Proteomes" id="UP000654345">
    <property type="component" value="Unassembled WGS sequence"/>
</dbReference>
<proteinExistence type="predicted"/>
<dbReference type="EMBL" id="BNJG01000003">
    <property type="protein sequence ID" value="GHO58221.1"/>
    <property type="molecule type" value="Genomic_DNA"/>
</dbReference>